<dbReference type="EMBL" id="JABCRI010000005">
    <property type="protein sequence ID" value="KAF8406726.1"/>
    <property type="molecule type" value="Genomic_DNA"/>
</dbReference>
<organism evidence="10 11">
    <name type="scientific">Tetracentron sinense</name>
    <name type="common">Spur-leaf</name>
    <dbReference type="NCBI Taxonomy" id="13715"/>
    <lineage>
        <taxon>Eukaryota</taxon>
        <taxon>Viridiplantae</taxon>
        <taxon>Streptophyta</taxon>
        <taxon>Embryophyta</taxon>
        <taxon>Tracheophyta</taxon>
        <taxon>Spermatophyta</taxon>
        <taxon>Magnoliopsida</taxon>
        <taxon>Trochodendrales</taxon>
        <taxon>Trochodendraceae</taxon>
        <taxon>Tetracentron</taxon>
    </lineage>
</organism>
<keyword evidence="3 8" id="KW-0812">Transmembrane</keyword>
<comment type="similarity">
    <text evidence="2">Belongs to the MLO family.</text>
</comment>
<dbReference type="PANTHER" id="PTHR31942:SF82">
    <property type="entry name" value="MLO PROTEIN HOMOLOG 1"/>
    <property type="match status" value="1"/>
</dbReference>
<dbReference type="GO" id="GO:0016020">
    <property type="term" value="C:membrane"/>
    <property type="evidence" value="ECO:0007669"/>
    <property type="project" value="UniProtKB-SubCell"/>
</dbReference>
<keyword evidence="9" id="KW-0732">Signal</keyword>
<keyword evidence="5 8" id="KW-1133">Transmembrane helix</keyword>
<dbReference type="Pfam" id="PF03094">
    <property type="entry name" value="Mlo"/>
    <property type="match status" value="1"/>
</dbReference>
<keyword evidence="7" id="KW-0568">Pathogenesis-related protein</keyword>
<feature type="signal peptide" evidence="9">
    <location>
        <begin position="1"/>
        <end position="17"/>
    </location>
</feature>
<evidence type="ECO:0008006" key="12">
    <source>
        <dbReference type="Google" id="ProtNLM"/>
    </source>
</evidence>
<reference evidence="10 11" key="1">
    <citation type="submission" date="2020-04" db="EMBL/GenBank/DDBJ databases">
        <title>Plant Genome Project.</title>
        <authorList>
            <person name="Zhang R.-G."/>
        </authorList>
    </citation>
    <scope>NUCLEOTIDE SEQUENCE [LARGE SCALE GENOMIC DNA]</scope>
    <source>
        <strain evidence="10">YNK0</strain>
        <tissue evidence="10">Leaf</tissue>
    </source>
</reference>
<gene>
    <name evidence="10" type="ORF">HHK36_008818</name>
</gene>
<feature type="transmembrane region" description="Helical" evidence="8">
    <location>
        <begin position="235"/>
        <end position="260"/>
    </location>
</feature>
<keyword evidence="6 8" id="KW-0472">Membrane</keyword>
<evidence type="ECO:0000256" key="3">
    <source>
        <dbReference type="ARBA" id="ARBA00022692"/>
    </source>
</evidence>
<evidence type="ECO:0000313" key="11">
    <source>
        <dbReference type="Proteomes" id="UP000655225"/>
    </source>
</evidence>
<comment type="caution">
    <text evidence="10">The sequence shown here is derived from an EMBL/GenBank/DDBJ whole genome shotgun (WGS) entry which is preliminary data.</text>
</comment>
<dbReference type="AlphaFoldDB" id="A0A835DKC8"/>
<evidence type="ECO:0000256" key="5">
    <source>
        <dbReference type="ARBA" id="ARBA00022989"/>
    </source>
</evidence>
<sequence>MLLGFISLLITVGTKYIAKICIPAKAGDTMLPCKKEPNEEDEGGDDRRKLLWYAEDEVWRRVLASAGGDNYCSKDKVPLISQSAVHQLHIFIFVLAVFHVLYSVMTMALGQAKMKKWKAWELETTSLEYQFTNDPARFRFTHQTSFVRRHTGFSRTPGLKWIVAFFRQFIGSISKVDYLTMRHGFINVSGPLHFIPYVRNDAMAIDILYLIHVHKKKVYNDQSRSDCEAAMREPLFLLCTLNTGSLIIPLWIFALIFLLVNVYGNNYLSLISNFMNKSMILNFMQDERVPNGILFVDML</sequence>
<dbReference type="PANTHER" id="PTHR31942">
    <property type="entry name" value="MLO-LIKE PROTEIN 1"/>
    <property type="match status" value="1"/>
</dbReference>
<name>A0A835DKC8_TETSI</name>
<proteinExistence type="inferred from homology"/>
<evidence type="ECO:0000313" key="10">
    <source>
        <dbReference type="EMBL" id="KAF8406726.1"/>
    </source>
</evidence>
<comment type="subcellular location">
    <subcellularLocation>
        <location evidence="1">Membrane</location>
        <topology evidence="1">Multi-pass membrane protein</topology>
    </subcellularLocation>
</comment>
<dbReference type="GO" id="GO:0006952">
    <property type="term" value="P:defense response"/>
    <property type="evidence" value="ECO:0007669"/>
    <property type="project" value="UniProtKB-KW"/>
</dbReference>
<evidence type="ECO:0000256" key="2">
    <source>
        <dbReference type="ARBA" id="ARBA00006574"/>
    </source>
</evidence>
<protein>
    <recommendedName>
        <fullName evidence="12">MLO-like protein</fullName>
    </recommendedName>
</protein>
<evidence type="ECO:0000256" key="9">
    <source>
        <dbReference type="SAM" id="SignalP"/>
    </source>
</evidence>
<keyword evidence="11" id="KW-1185">Reference proteome</keyword>
<evidence type="ECO:0000256" key="6">
    <source>
        <dbReference type="ARBA" id="ARBA00023136"/>
    </source>
</evidence>
<feature type="chain" id="PRO_5032758013" description="MLO-like protein" evidence="9">
    <location>
        <begin position="18"/>
        <end position="299"/>
    </location>
</feature>
<dbReference type="OMA" id="LKWIVAF"/>
<keyword evidence="4" id="KW-0611">Plant defense</keyword>
<evidence type="ECO:0000256" key="1">
    <source>
        <dbReference type="ARBA" id="ARBA00004141"/>
    </source>
</evidence>
<accession>A0A835DKC8</accession>
<dbReference type="Proteomes" id="UP000655225">
    <property type="component" value="Unassembled WGS sequence"/>
</dbReference>
<evidence type="ECO:0000256" key="4">
    <source>
        <dbReference type="ARBA" id="ARBA00022821"/>
    </source>
</evidence>
<evidence type="ECO:0000256" key="7">
    <source>
        <dbReference type="ARBA" id="ARBA00023265"/>
    </source>
</evidence>
<dbReference type="OrthoDB" id="1388414at2759"/>
<dbReference type="InterPro" id="IPR004326">
    <property type="entry name" value="Mlo"/>
</dbReference>
<evidence type="ECO:0000256" key="8">
    <source>
        <dbReference type="SAM" id="Phobius"/>
    </source>
</evidence>
<feature type="transmembrane region" description="Helical" evidence="8">
    <location>
        <begin position="88"/>
        <end position="109"/>
    </location>
</feature>